<proteinExistence type="predicted"/>
<dbReference type="InterPro" id="IPR044662">
    <property type="entry name" value="HS1/DABB1-like"/>
</dbReference>
<dbReference type="Gene3D" id="3.30.70.100">
    <property type="match status" value="1"/>
</dbReference>
<evidence type="ECO:0000259" key="2">
    <source>
        <dbReference type="PROSITE" id="PS51502"/>
    </source>
</evidence>
<evidence type="ECO:0000313" key="3">
    <source>
        <dbReference type="EMBL" id="KAF2013736.1"/>
    </source>
</evidence>
<reference evidence="3" key="1">
    <citation type="journal article" date="2020" name="Stud. Mycol.">
        <title>101 Dothideomycetes genomes: a test case for predicting lifestyles and emergence of pathogens.</title>
        <authorList>
            <person name="Haridas S."/>
            <person name="Albert R."/>
            <person name="Binder M."/>
            <person name="Bloem J."/>
            <person name="Labutti K."/>
            <person name="Salamov A."/>
            <person name="Andreopoulos B."/>
            <person name="Baker S."/>
            <person name="Barry K."/>
            <person name="Bills G."/>
            <person name="Bluhm B."/>
            <person name="Cannon C."/>
            <person name="Castanera R."/>
            <person name="Culley D."/>
            <person name="Daum C."/>
            <person name="Ezra D."/>
            <person name="Gonzalez J."/>
            <person name="Henrissat B."/>
            <person name="Kuo A."/>
            <person name="Liang C."/>
            <person name="Lipzen A."/>
            <person name="Lutzoni F."/>
            <person name="Magnuson J."/>
            <person name="Mondo S."/>
            <person name="Nolan M."/>
            <person name="Ohm R."/>
            <person name="Pangilinan J."/>
            <person name="Park H.-J."/>
            <person name="Ramirez L."/>
            <person name="Alfaro M."/>
            <person name="Sun H."/>
            <person name="Tritt A."/>
            <person name="Yoshinaga Y."/>
            <person name="Zwiers L.-H."/>
            <person name="Turgeon B."/>
            <person name="Goodwin S."/>
            <person name="Spatafora J."/>
            <person name="Crous P."/>
            <person name="Grigoriev I."/>
        </authorList>
    </citation>
    <scope>NUCLEOTIDE SEQUENCE</scope>
    <source>
        <strain evidence="3">CBS 175.79</strain>
    </source>
</reference>
<evidence type="ECO:0000256" key="1">
    <source>
        <dbReference type="ARBA" id="ARBA00011738"/>
    </source>
</evidence>
<dbReference type="InterPro" id="IPR013097">
    <property type="entry name" value="Dabb"/>
</dbReference>
<name>A0A6A5XLG3_9PLEO</name>
<sequence length="85" mass="9729">MLALKNNCKHPSTGRPYIQSIAGGKDISIENLQNGISHAFIVQFYSNEDRNYYVDHDPEHQKFKDSVKEIVEKAQVIDFQDGVFT</sequence>
<dbReference type="InterPro" id="IPR011008">
    <property type="entry name" value="Dimeric_a/b-barrel"/>
</dbReference>
<dbReference type="SUPFAM" id="SSF54909">
    <property type="entry name" value="Dimeric alpha+beta barrel"/>
    <property type="match status" value="1"/>
</dbReference>
<protein>
    <recommendedName>
        <fullName evidence="2">Stress-response A/B barrel domain-containing protein</fullName>
    </recommendedName>
</protein>
<dbReference type="PANTHER" id="PTHR33178">
    <property type="match status" value="1"/>
</dbReference>
<dbReference type="RefSeq" id="XP_033382075.1">
    <property type="nucleotide sequence ID" value="XM_033532209.1"/>
</dbReference>
<dbReference type="Pfam" id="PF07876">
    <property type="entry name" value="Dabb"/>
    <property type="match status" value="1"/>
</dbReference>
<feature type="domain" description="Stress-response A/B barrel" evidence="2">
    <location>
        <begin position="1"/>
        <end position="79"/>
    </location>
</feature>
<accession>A0A6A5XLG3</accession>
<dbReference type="EMBL" id="ML978071">
    <property type="protein sequence ID" value="KAF2013736.1"/>
    <property type="molecule type" value="Genomic_DNA"/>
</dbReference>
<dbReference type="SMART" id="SM00886">
    <property type="entry name" value="Dabb"/>
    <property type="match status" value="1"/>
</dbReference>
<dbReference type="Proteomes" id="UP000799778">
    <property type="component" value="Unassembled WGS sequence"/>
</dbReference>
<evidence type="ECO:0000313" key="4">
    <source>
        <dbReference type="Proteomes" id="UP000799778"/>
    </source>
</evidence>
<dbReference type="PANTHER" id="PTHR33178:SF10">
    <property type="entry name" value="STRESS-RESPONSE A_B BARREL DOMAIN-CONTAINING PROTEIN"/>
    <property type="match status" value="1"/>
</dbReference>
<comment type="subunit">
    <text evidence="1">Homodimer.</text>
</comment>
<keyword evidence="4" id="KW-1185">Reference proteome</keyword>
<dbReference type="OrthoDB" id="1601230at2759"/>
<gene>
    <name evidence="3" type="ORF">BU24DRAFT_464488</name>
</gene>
<dbReference type="AlphaFoldDB" id="A0A6A5XLG3"/>
<dbReference type="PROSITE" id="PS51502">
    <property type="entry name" value="S_R_A_B_BARREL"/>
    <property type="match status" value="1"/>
</dbReference>
<organism evidence="3 4">
    <name type="scientific">Aaosphaeria arxii CBS 175.79</name>
    <dbReference type="NCBI Taxonomy" id="1450172"/>
    <lineage>
        <taxon>Eukaryota</taxon>
        <taxon>Fungi</taxon>
        <taxon>Dikarya</taxon>
        <taxon>Ascomycota</taxon>
        <taxon>Pezizomycotina</taxon>
        <taxon>Dothideomycetes</taxon>
        <taxon>Pleosporomycetidae</taxon>
        <taxon>Pleosporales</taxon>
        <taxon>Pleosporales incertae sedis</taxon>
        <taxon>Aaosphaeria</taxon>
    </lineage>
</organism>
<dbReference type="GeneID" id="54289606"/>